<sequence>MAVATRWLLHFASAVRIEAACACTLGMHSLCVPRVMGKHGLRTLMGDFVMLMRYGWCSIWSYDDIDMR</sequence>
<protein>
    <submittedName>
        <fullName evidence="1">Uncharacterized protein</fullName>
    </submittedName>
</protein>
<proteinExistence type="predicted"/>
<comment type="caution">
    <text evidence="1">The sequence shown here is derived from an EMBL/GenBank/DDBJ whole genome shotgun (WGS) entry which is preliminary data.</text>
</comment>
<dbReference type="AlphaFoldDB" id="A0A835S0C0"/>
<accession>A0A835S0C0</accession>
<dbReference type="EMBL" id="JADCNM010000002">
    <property type="protein sequence ID" value="KAG0495243.1"/>
    <property type="molecule type" value="Genomic_DNA"/>
</dbReference>
<dbReference type="Proteomes" id="UP000639772">
    <property type="component" value="Unassembled WGS sequence"/>
</dbReference>
<gene>
    <name evidence="1" type="ORF">HPP92_006237</name>
</gene>
<organism evidence="1 2">
    <name type="scientific">Vanilla planifolia</name>
    <name type="common">Vanilla</name>
    <dbReference type="NCBI Taxonomy" id="51239"/>
    <lineage>
        <taxon>Eukaryota</taxon>
        <taxon>Viridiplantae</taxon>
        <taxon>Streptophyta</taxon>
        <taxon>Embryophyta</taxon>
        <taxon>Tracheophyta</taxon>
        <taxon>Spermatophyta</taxon>
        <taxon>Magnoliopsida</taxon>
        <taxon>Liliopsida</taxon>
        <taxon>Asparagales</taxon>
        <taxon>Orchidaceae</taxon>
        <taxon>Vanilloideae</taxon>
        <taxon>Vanilleae</taxon>
        <taxon>Vanilla</taxon>
    </lineage>
</organism>
<evidence type="ECO:0000313" key="1">
    <source>
        <dbReference type="EMBL" id="KAG0495243.1"/>
    </source>
</evidence>
<reference evidence="1 2" key="1">
    <citation type="journal article" date="2020" name="Nat. Food">
        <title>A phased Vanilla planifolia genome enables genetic improvement of flavour and production.</title>
        <authorList>
            <person name="Hasing T."/>
            <person name="Tang H."/>
            <person name="Brym M."/>
            <person name="Khazi F."/>
            <person name="Huang T."/>
            <person name="Chambers A.H."/>
        </authorList>
    </citation>
    <scope>NUCLEOTIDE SEQUENCE [LARGE SCALE GENOMIC DNA]</scope>
    <source>
        <tissue evidence="1">Leaf</tissue>
    </source>
</reference>
<name>A0A835S0C0_VANPL</name>
<evidence type="ECO:0000313" key="2">
    <source>
        <dbReference type="Proteomes" id="UP000639772"/>
    </source>
</evidence>